<evidence type="ECO:0000256" key="2">
    <source>
        <dbReference type="SAM" id="SignalP"/>
    </source>
</evidence>
<feature type="region of interest" description="Disordered" evidence="1">
    <location>
        <begin position="411"/>
        <end position="436"/>
    </location>
</feature>
<feature type="chain" id="PRO_5011509936" evidence="2">
    <location>
        <begin position="22"/>
        <end position="615"/>
    </location>
</feature>
<feature type="region of interest" description="Disordered" evidence="1">
    <location>
        <begin position="318"/>
        <end position="339"/>
    </location>
</feature>
<dbReference type="OrthoDB" id="1265549at2"/>
<evidence type="ECO:0000313" key="4">
    <source>
        <dbReference type="Proteomes" id="UP000198931"/>
    </source>
</evidence>
<reference evidence="3 4" key="1">
    <citation type="submission" date="2016-10" db="EMBL/GenBank/DDBJ databases">
        <authorList>
            <person name="de Groot N.N."/>
        </authorList>
    </citation>
    <scope>NUCLEOTIDE SEQUENCE [LARGE SCALE GENOMIC DNA]</scope>
    <source>
        <strain evidence="3 4">DSM 26000</strain>
    </source>
</reference>
<protein>
    <submittedName>
        <fullName evidence="3">Uncharacterized protein</fullName>
    </submittedName>
</protein>
<feature type="compositionally biased region" description="Basic and acidic residues" evidence="1">
    <location>
        <begin position="327"/>
        <end position="339"/>
    </location>
</feature>
<evidence type="ECO:0000313" key="3">
    <source>
        <dbReference type="EMBL" id="SFH94294.1"/>
    </source>
</evidence>
<feature type="compositionally biased region" description="Basic and acidic residues" evidence="1">
    <location>
        <begin position="426"/>
        <end position="436"/>
    </location>
</feature>
<keyword evidence="2" id="KW-0732">Signal</keyword>
<dbReference type="RefSeq" id="WP_090078916.1">
    <property type="nucleotide sequence ID" value="NZ_FOQT01000001.1"/>
</dbReference>
<dbReference type="EMBL" id="FOQT01000001">
    <property type="protein sequence ID" value="SFH94294.1"/>
    <property type="molecule type" value="Genomic_DNA"/>
</dbReference>
<dbReference type="AlphaFoldDB" id="A0A1I3E5P6"/>
<proteinExistence type="predicted"/>
<sequence>MKTLQRILMFFFVISICVVQAQGKTKGKIVYPGPKMPRLILSAGYGNTIPSSSTKDAYFTNSSGISGDLFVPFLLFRKGWDGTVKGGNYGFNIGGSYNFGGNGNPSPTLPAAFPVTGQTSSSVAYRGVDPKNPGFRIGGGPQVNFYLMNHLLLSPMVLAEYFSTTQKTLSAVQTTQVKGQSTDYNLLTLPETKTTGFSVTPKLRMSYFFGDNFGIFADAGYIFGPKVNTQMTSLKPEGNSNQAGQYNQQQLDFGTQVKNALSTSYSAFAVNIGLSFAFGGKKVGVKSVQSQGQTFGQKVASGVASGITVVSQGTKKTDGKGWNGVAKTDDKGWNGKTEVKDKDWNGVAKKDGNGASDAGYHVQEFNNGCTRTCTGDWSSLSGGGYSCDGTAGPLNCNGMGNTLLRENNNQNNQNFDSDGNIKPKMTKADSGKKQDKVARKGWDGTVKGGSKRIKDNDMPKYATEITAGSHKHWEDYAFSCRPGGGFECIVPFVKGSSSKLEIDQSKGFGWAIENEEGNSMIIFNLTENNLSPATYKSLVKDKTMEVVDNTFIPKDFVKKMFLDAGIKDIPTEVKIPPGIYNVDVNGNPQPDNFKVKITITITKDPFIIKIRIEVY</sequence>
<organism evidence="3 4">
    <name type="scientific">Halpernia frigidisoli</name>
    <dbReference type="NCBI Taxonomy" id="1125876"/>
    <lineage>
        <taxon>Bacteria</taxon>
        <taxon>Pseudomonadati</taxon>
        <taxon>Bacteroidota</taxon>
        <taxon>Flavobacteriia</taxon>
        <taxon>Flavobacteriales</taxon>
        <taxon>Weeksellaceae</taxon>
        <taxon>Chryseobacterium group</taxon>
        <taxon>Halpernia</taxon>
    </lineage>
</organism>
<feature type="signal peptide" evidence="2">
    <location>
        <begin position="1"/>
        <end position="21"/>
    </location>
</feature>
<keyword evidence="4" id="KW-1185">Reference proteome</keyword>
<accession>A0A1I3E5P6</accession>
<gene>
    <name evidence="3" type="ORF">SAMN05443292_0891</name>
</gene>
<name>A0A1I3E5P6_9FLAO</name>
<evidence type="ECO:0000256" key="1">
    <source>
        <dbReference type="SAM" id="MobiDB-lite"/>
    </source>
</evidence>
<dbReference type="STRING" id="1125876.SAMN05443292_0891"/>
<dbReference type="Proteomes" id="UP000198931">
    <property type="component" value="Unassembled WGS sequence"/>
</dbReference>